<proteinExistence type="predicted"/>
<protein>
    <submittedName>
        <fullName evidence="1">21530_t:CDS:1</fullName>
    </submittedName>
</protein>
<dbReference type="OrthoDB" id="4327540at2759"/>
<feature type="non-terminal residue" evidence="1">
    <location>
        <position position="130"/>
    </location>
</feature>
<comment type="caution">
    <text evidence="1">The sequence shown here is derived from an EMBL/GenBank/DDBJ whole genome shotgun (WGS) entry which is preliminary data.</text>
</comment>
<reference evidence="1" key="1">
    <citation type="submission" date="2021-06" db="EMBL/GenBank/DDBJ databases">
        <authorList>
            <person name="Kallberg Y."/>
            <person name="Tangrot J."/>
            <person name="Rosling A."/>
        </authorList>
    </citation>
    <scope>NUCLEOTIDE SEQUENCE</scope>
    <source>
        <strain evidence="1">MA453B</strain>
    </source>
</reference>
<evidence type="ECO:0000313" key="2">
    <source>
        <dbReference type="Proteomes" id="UP000789405"/>
    </source>
</evidence>
<accession>A0A9N9PDQ6</accession>
<feature type="non-terminal residue" evidence="1">
    <location>
        <position position="1"/>
    </location>
</feature>
<organism evidence="1 2">
    <name type="scientific">Dentiscutata erythropus</name>
    <dbReference type="NCBI Taxonomy" id="1348616"/>
    <lineage>
        <taxon>Eukaryota</taxon>
        <taxon>Fungi</taxon>
        <taxon>Fungi incertae sedis</taxon>
        <taxon>Mucoromycota</taxon>
        <taxon>Glomeromycotina</taxon>
        <taxon>Glomeromycetes</taxon>
        <taxon>Diversisporales</taxon>
        <taxon>Gigasporaceae</taxon>
        <taxon>Dentiscutata</taxon>
    </lineage>
</organism>
<sequence>KDFYCWVLQQLSRVLTILIDNSDVVTFITDRDLALMSAISTIFSNSNYQLCTCLIYDDLSESQTEQEIEELWTQFPSAKKYMFDAWMPYRESWLALYTKGNINLDIKSTQCVECLHEKLKAIENHVTPID</sequence>
<dbReference type="EMBL" id="CAJVPY010046532">
    <property type="protein sequence ID" value="CAG8810600.1"/>
    <property type="molecule type" value="Genomic_DNA"/>
</dbReference>
<dbReference type="Proteomes" id="UP000789405">
    <property type="component" value="Unassembled WGS sequence"/>
</dbReference>
<keyword evidence="2" id="KW-1185">Reference proteome</keyword>
<name>A0A9N9PDQ6_9GLOM</name>
<dbReference type="AlphaFoldDB" id="A0A9N9PDQ6"/>
<evidence type="ECO:0000313" key="1">
    <source>
        <dbReference type="EMBL" id="CAG8810600.1"/>
    </source>
</evidence>
<gene>
    <name evidence="1" type="ORF">DERYTH_LOCUS25328</name>
</gene>